<dbReference type="Pfam" id="PF08298">
    <property type="entry name" value="AAA_PrkA"/>
    <property type="match status" value="1"/>
</dbReference>
<dbReference type="Proteomes" id="UP001236723">
    <property type="component" value="Unassembled WGS sequence"/>
</dbReference>
<reference evidence="2 3" key="1">
    <citation type="submission" date="2023-07" db="EMBL/GenBank/DDBJ databases">
        <title>Genomic Encyclopedia of Type Strains, Phase IV (KMG-IV): sequencing the most valuable type-strain genomes for metagenomic binning, comparative biology and taxonomic classification.</title>
        <authorList>
            <person name="Goeker M."/>
        </authorList>
    </citation>
    <scope>NUCLEOTIDE SEQUENCE [LARGE SCALE GENOMIC DNA]</scope>
    <source>
        <strain evidence="2 3">DSM 15448</strain>
    </source>
</reference>
<evidence type="ECO:0000259" key="1">
    <source>
        <dbReference type="SMART" id="SM00763"/>
    </source>
</evidence>
<evidence type="ECO:0000313" key="3">
    <source>
        <dbReference type="Proteomes" id="UP001236723"/>
    </source>
</evidence>
<dbReference type="InterPro" id="IPR013153">
    <property type="entry name" value="Prk_AAA"/>
</dbReference>
<dbReference type="RefSeq" id="WP_307067504.1">
    <property type="nucleotide sequence ID" value="NZ_JAUSUP010000003.1"/>
</dbReference>
<dbReference type="PANTHER" id="PTHR30267:SF2">
    <property type="entry name" value="PROTEIN PRKA"/>
    <property type="match status" value="1"/>
</dbReference>
<keyword evidence="2" id="KW-0418">Kinase</keyword>
<evidence type="ECO:0000313" key="2">
    <source>
        <dbReference type="EMBL" id="MDQ0351621.1"/>
    </source>
</evidence>
<protein>
    <submittedName>
        <fullName evidence="2">Serine protein kinase</fullName>
    </submittedName>
</protein>
<proteinExistence type="predicted"/>
<dbReference type="EMBL" id="JAUSUP010000003">
    <property type="protein sequence ID" value="MDQ0351621.1"/>
    <property type="molecule type" value="Genomic_DNA"/>
</dbReference>
<dbReference type="SMART" id="SM00763">
    <property type="entry name" value="AAA_PrkA"/>
    <property type="match status" value="1"/>
</dbReference>
<comment type="caution">
    <text evidence="2">The sequence shown here is derived from an EMBL/GenBank/DDBJ whole genome shotgun (WGS) entry which is preliminary data.</text>
</comment>
<keyword evidence="2" id="KW-0808">Transferase</keyword>
<dbReference type="SUPFAM" id="SSF52540">
    <property type="entry name" value="P-loop containing nucleoside triphosphate hydrolases"/>
    <property type="match status" value="1"/>
</dbReference>
<dbReference type="PANTHER" id="PTHR30267">
    <property type="entry name" value="PROTEIN KINASE PRKA"/>
    <property type="match status" value="1"/>
</dbReference>
<dbReference type="InterPro" id="IPR027417">
    <property type="entry name" value="P-loop_NTPase"/>
</dbReference>
<dbReference type="Gene3D" id="3.40.50.300">
    <property type="entry name" value="P-loop containing nucleotide triphosphate hydrolases"/>
    <property type="match status" value="1"/>
</dbReference>
<feature type="domain" description="PrkA AAA" evidence="1">
    <location>
        <begin position="5"/>
        <end position="344"/>
    </location>
</feature>
<dbReference type="GO" id="GO:0016301">
    <property type="term" value="F:kinase activity"/>
    <property type="evidence" value="ECO:0007669"/>
    <property type="project" value="UniProtKB-KW"/>
</dbReference>
<sequence length="551" mass="64574">MKWEGTLEEYVQSIIDRDIPYKTSHERLYLAFKRARRKGLFTKIYGMDYILDEIEKNYLIPASKGYDARKRLLVLVGPPGSGKTSIVRLIKEALMSFSKTDEGAVYRIKDCPLNENPLLALPDDIKEKLKTKVNLDVKGFLSPLNQHRLIEDYDGNWRQIEVERFYISETDRNGIGTFVPSDPYSQEVTDLIGDVNYSTITKYGSVSDPRAYRYDGEFQIANQGLLELHEVFKTRRELMYPFLTLAEEDVYKVARQSMVYTDQVIIGHSNEEDLKDFIQQNTNNALLSRMIFIRVPHNLQLDEEVTLYKSALNEKDLTRLGYLALETLAKAIIMSRLDHHKKGDTLIKRIHNLNQANAFTLNKRDGMFGIEARIAFQVLGRCMSRVGVVSANDLLEELSKLLELDYRLDTASFHWYKDLIKRAEKDYYIQIQTLLENFICKHESKRLDRFVYESLYDREKVESWLNVSDDMYSSLKELIDEQTDDQMSINLLPKEYQKVFKQKLLEEYVEELDVKGDLRKWLQHQFKSYLESKNIKHSNKLVEDLYDTLTR</sequence>
<name>A0ABU0DT27_9BACI</name>
<accession>A0ABU0DT27</accession>
<gene>
    <name evidence="2" type="ORF">J2R98_001438</name>
</gene>
<keyword evidence="3" id="KW-1185">Reference proteome</keyword>
<organism evidence="2 3">
    <name type="scientific">Alkalibacillus filiformis</name>
    <dbReference type="NCBI Taxonomy" id="200990"/>
    <lineage>
        <taxon>Bacteria</taxon>
        <taxon>Bacillati</taxon>
        <taxon>Bacillota</taxon>
        <taxon>Bacilli</taxon>
        <taxon>Bacillales</taxon>
        <taxon>Bacillaceae</taxon>
        <taxon>Alkalibacillus</taxon>
    </lineage>
</organism>